<accession>A0ABW9NZX6</accession>
<gene>
    <name evidence="1" type="ORF">FFZ77_25835</name>
</gene>
<name>A0ABW9NZX6_9ACTN</name>
<comment type="caution">
    <text evidence="1">The sequence shown here is derived from an EMBL/GenBank/DDBJ whole genome shotgun (WGS) entry which is preliminary data.</text>
</comment>
<organism evidence="1 2">
    <name type="scientific">Streptomyces katsurahamanus</name>
    <dbReference type="NCBI Taxonomy" id="2577098"/>
    <lineage>
        <taxon>Bacteria</taxon>
        <taxon>Bacillati</taxon>
        <taxon>Actinomycetota</taxon>
        <taxon>Actinomycetes</taxon>
        <taxon>Kitasatosporales</taxon>
        <taxon>Streptomycetaceae</taxon>
        <taxon>Streptomyces</taxon>
    </lineage>
</organism>
<dbReference type="SUPFAM" id="SSF52540">
    <property type="entry name" value="P-loop containing nucleoside triphosphate hydrolases"/>
    <property type="match status" value="1"/>
</dbReference>
<dbReference type="Proteomes" id="UP000460558">
    <property type="component" value="Unassembled WGS sequence"/>
</dbReference>
<dbReference type="Gene3D" id="3.40.50.300">
    <property type="entry name" value="P-loop containing nucleotide triphosphate hydrolases"/>
    <property type="match status" value="1"/>
</dbReference>
<evidence type="ECO:0008006" key="3">
    <source>
        <dbReference type="Google" id="ProtNLM"/>
    </source>
</evidence>
<dbReference type="EMBL" id="VDEQ01000299">
    <property type="protein sequence ID" value="MQS38886.1"/>
    <property type="molecule type" value="Genomic_DNA"/>
</dbReference>
<keyword evidence="2" id="KW-1185">Reference proteome</keyword>
<protein>
    <recommendedName>
        <fullName evidence="3">ATP-binding protein</fullName>
    </recommendedName>
</protein>
<sequence>MGRARSGKDTVAARLMDHGYKRLAFADPLKAMVRDMDPYVITSPGVAVRLNTLVGDVGWEYAKDKYPEVRALLQRTGQAVRDRDPYFWVRLLMAQVEGARDVGYPIVVSDVRYPNEADTLAAHGFTLVRVQRDRWEAETVTPDELTNRRHTSEQALAGYAPDRTMRNLGSLTALRRQADTLISP</sequence>
<evidence type="ECO:0000313" key="2">
    <source>
        <dbReference type="Proteomes" id="UP000460558"/>
    </source>
</evidence>
<dbReference type="InterPro" id="IPR027417">
    <property type="entry name" value="P-loop_NTPase"/>
</dbReference>
<reference evidence="1 2" key="1">
    <citation type="submission" date="2019-06" db="EMBL/GenBank/DDBJ databases">
        <title>Comparative genomics and metabolomics analyses of clavulanic acid producing Streptomyces species provides insight into specialized metabolism and evolution of beta-lactam biosynthetic gene clusters.</title>
        <authorList>
            <person name="Moore M.A."/>
            <person name="Cruz-Morales P."/>
            <person name="Barona Gomez F."/>
            <person name="Kapil T."/>
        </authorList>
    </citation>
    <scope>NUCLEOTIDE SEQUENCE [LARGE SCALE GENOMIC DNA]</scope>
    <source>
        <strain evidence="1 2">T-272</strain>
    </source>
</reference>
<proteinExistence type="predicted"/>
<evidence type="ECO:0000313" key="1">
    <source>
        <dbReference type="EMBL" id="MQS38886.1"/>
    </source>
</evidence>